<dbReference type="AlphaFoldDB" id="A0A1B2E4N6"/>
<dbReference type="InterPro" id="IPR025962">
    <property type="entry name" value="SdpI/YhfL"/>
</dbReference>
<dbReference type="InterPro" id="IPR026272">
    <property type="entry name" value="SdpI"/>
</dbReference>
<reference evidence="3" key="1">
    <citation type="submission" date="2016-08" db="EMBL/GenBank/DDBJ databases">
        <title>Complete Genome Seqeunce of Paenibacillus sp. nov. IHBB 9852 from high altitute lake of Indian trans-Himalayas.</title>
        <authorList>
            <person name="Kiran S."/>
            <person name="Swarnkar M.K."/>
            <person name="Rana A."/>
            <person name="Tewari R."/>
            <person name="Gulati A."/>
        </authorList>
    </citation>
    <scope>NUCLEOTIDE SEQUENCE [LARGE SCALE GENOMIC DNA]</scope>
    <source>
        <strain evidence="3">IHBB 9852</strain>
    </source>
</reference>
<evidence type="ECO:0000313" key="3">
    <source>
        <dbReference type="EMBL" id="ANY74944.1"/>
    </source>
</evidence>
<keyword evidence="5" id="KW-1185">Reference proteome</keyword>
<feature type="transmembrane region" description="Helical" evidence="1">
    <location>
        <begin position="84"/>
        <end position="105"/>
    </location>
</feature>
<dbReference type="RefSeq" id="WP_077567655.1">
    <property type="nucleotide sequence ID" value="NZ_CP016809.1"/>
</dbReference>
<dbReference type="Proteomes" id="UP000189059">
    <property type="component" value="Unassembled WGS sequence"/>
</dbReference>
<dbReference type="Pfam" id="PF07853">
    <property type="entry name" value="DUF1648"/>
    <property type="match status" value="1"/>
</dbReference>
<reference evidence="4 5" key="2">
    <citation type="submission" date="2016-12" db="EMBL/GenBank/DDBJ databases">
        <title>Genome sequencing and description of Paenibacillus sp. nov. from high altitude lake in the Indian Trans- Himalayas.</title>
        <authorList>
            <person name="Kiran S."/>
            <person name="Swarnkar M.K."/>
            <person name="Rana A."/>
            <person name="Tewari R."/>
            <person name="Gulati A."/>
        </authorList>
    </citation>
    <scope>NUCLEOTIDE SEQUENCE [LARGE SCALE GENOMIC DNA]</scope>
    <source>
        <strain evidence="4 5">IHBB 9951</strain>
    </source>
</reference>
<dbReference type="Pfam" id="PF13630">
    <property type="entry name" value="SdpI"/>
    <property type="match status" value="1"/>
</dbReference>
<dbReference type="EMBL" id="MRVI01000001">
    <property type="protein sequence ID" value="OOC62893.1"/>
    <property type="molecule type" value="Genomic_DNA"/>
</dbReference>
<keyword evidence="1" id="KW-0472">Membrane</keyword>
<organism evidence="3">
    <name type="scientific">Paenibacillus ihbetae</name>
    <dbReference type="NCBI Taxonomy" id="1870820"/>
    <lineage>
        <taxon>Bacteria</taxon>
        <taxon>Bacillati</taxon>
        <taxon>Bacillota</taxon>
        <taxon>Bacilli</taxon>
        <taxon>Bacillales</taxon>
        <taxon>Paenibacillaceae</taxon>
        <taxon>Paenibacillus</taxon>
    </lineage>
</organism>
<evidence type="ECO:0000256" key="1">
    <source>
        <dbReference type="SAM" id="Phobius"/>
    </source>
</evidence>
<feature type="transmembrane region" description="Helical" evidence="1">
    <location>
        <begin position="47"/>
        <end position="72"/>
    </location>
</feature>
<dbReference type="PANTHER" id="PTHR37810">
    <property type="entry name" value="IMMUNITY PROTEIN SDPI"/>
    <property type="match status" value="1"/>
</dbReference>
<proteinExistence type="predicted"/>
<dbReference type="OrthoDB" id="9808690at2"/>
<evidence type="ECO:0000313" key="4">
    <source>
        <dbReference type="EMBL" id="OOC62893.1"/>
    </source>
</evidence>
<dbReference type="InterPro" id="IPR012867">
    <property type="entry name" value="DUF1648"/>
</dbReference>
<evidence type="ECO:0000259" key="2">
    <source>
        <dbReference type="Pfam" id="PF07853"/>
    </source>
</evidence>
<dbReference type="GO" id="GO:0009636">
    <property type="term" value="P:response to toxic substance"/>
    <property type="evidence" value="ECO:0007669"/>
    <property type="project" value="TreeGrafter"/>
</dbReference>
<name>A0A1B2E4N6_9BACL</name>
<dbReference type="PIRSF" id="PIRSF038959">
    <property type="entry name" value="SdpI"/>
    <property type="match status" value="1"/>
</dbReference>
<dbReference type="KEGG" id="pib:BBD41_21580"/>
<dbReference type="PANTHER" id="PTHR37810:SF5">
    <property type="entry name" value="IMMUNITY PROTEIN SDPI"/>
    <property type="match status" value="1"/>
</dbReference>
<dbReference type="EMBL" id="CP016809">
    <property type="protein sequence ID" value="ANY74944.1"/>
    <property type="molecule type" value="Genomic_DNA"/>
</dbReference>
<feature type="transmembrane region" description="Helical" evidence="1">
    <location>
        <begin position="117"/>
        <end position="134"/>
    </location>
</feature>
<feature type="transmembrane region" description="Helical" evidence="1">
    <location>
        <begin position="163"/>
        <end position="181"/>
    </location>
</feature>
<feature type="domain" description="DUF1648" evidence="2">
    <location>
        <begin position="14"/>
        <end position="61"/>
    </location>
</feature>
<accession>A0A1B2E4N6</accession>
<keyword evidence="1" id="KW-1133">Transmembrane helix</keyword>
<sequence length="212" mass="23467">MEKNNKSVLILTTLLCLLPIVLSVTLYDRLPDRVAIHWDAAGNPDNYATKAVAAFVLPLMMAVLNVIVNVGLNHDPKRMNAAPALRLFGYWSIPVLSCILTPVTLFKAMGADIPIDTFVPVLVGLLFVIIGNYLPKSKQNYTVGIKLPWTLNSQDNWNRTHRFAGYVWMVGGLLLMAVAFLDIQGIYATLPIIVLIVLVPAIYSFSLYKRGV</sequence>
<gene>
    <name evidence="4" type="ORF">BBD40_14065</name>
    <name evidence="3" type="ORF">BBD41_21580</name>
</gene>
<protein>
    <recommendedName>
        <fullName evidence="2">DUF1648 domain-containing protein</fullName>
    </recommendedName>
</protein>
<feature type="transmembrane region" description="Helical" evidence="1">
    <location>
        <begin position="187"/>
        <end position="208"/>
    </location>
</feature>
<evidence type="ECO:0000313" key="5">
    <source>
        <dbReference type="Proteomes" id="UP000189059"/>
    </source>
</evidence>
<keyword evidence="1" id="KW-0812">Transmembrane</keyword>